<dbReference type="Pfam" id="PF13715">
    <property type="entry name" value="CarbopepD_reg_2"/>
    <property type="match status" value="1"/>
</dbReference>
<evidence type="ECO:0000256" key="3">
    <source>
        <dbReference type="ARBA" id="ARBA00022452"/>
    </source>
</evidence>
<dbReference type="PROSITE" id="PS52016">
    <property type="entry name" value="TONB_DEPENDENT_REC_3"/>
    <property type="match status" value="1"/>
</dbReference>
<dbReference type="SUPFAM" id="SSF49464">
    <property type="entry name" value="Carboxypeptidase regulatory domain-like"/>
    <property type="match status" value="1"/>
</dbReference>
<dbReference type="InterPro" id="IPR036942">
    <property type="entry name" value="Beta-barrel_TonB_sf"/>
</dbReference>
<dbReference type="EMBL" id="QKZU01000026">
    <property type="protein sequence ID" value="PZX49959.1"/>
    <property type="molecule type" value="Genomic_DNA"/>
</dbReference>
<dbReference type="GO" id="GO:0009279">
    <property type="term" value="C:cell outer membrane"/>
    <property type="evidence" value="ECO:0007669"/>
    <property type="project" value="UniProtKB-SubCell"/>
</dbReference>
<proteinExistence type="inferred from homology"/>
<keyword evidence="12" id="KW-1185">Reference proteome</keyword>
<dbReference type="EMBL" id="VORV01000024">
    <property type="protein sequence ID" value="TXD75528.1"/>
    <property type="molecule type" value="Genomic_DNA"/>
</dbReference>
<keyword evidence="3 7" id="KW-1134">Transmembrane beta strand</keyword>
<dbReference type="NCBIfam" id="TIGR04056">
    <property type="entry name" value="OMP_RagA_SusC"/>
    <property type="match status" value="1"/>
</dbReference>
<evidence type="ECO:0000256" key="2">
    <source>
        <dbReference type="ARBA" id="ARBA00022448"/>
    </source>
</evidence>
<dbReference type="OrthoDB" id="9768177at2"/>
<dbReference type="Proteomes" id="UP000249115">
    <property type="component" value="Unassembled WGS sequence"/>
</dbReference>
<dbReference type="RefSeq" id="WP_086503322.1">
    <property type="nucleotide sequence ID" value="NZ_MSSV01000034.1"/>
</dbReference>
<sequence length="1070" mass="120552">MKKKFYLPMKGVFLVLLMIFGLTIQSNAIARQSEDFQLTGSVLELETQLPLTGAVVLIKDLGFSAVADERGDFSFSLPKGQYELTISFIGFKKITTSVAVPQLEQLFFYLMEEQMTLAEVEVLSTGYQEIPKERATGSFVQLDQTLIDRRVSSSILDRMEDVTSGVLFNRNTSSSEPLSIRGRGTLFGNTQPLIVVDNLSYEGSIETINPNDVATITVLKDAAAASIWGAQAGNGVIVITTKSGKYKQPLRVSIQSNLTVIEKPDLFYAPQMEISDFVAQEKRLFESGYYNSRINSSAKTPLSPVVEALLALKEKRITQAEADALLAQYGSQDIRKDLAQYYYRPAVKQQYAFQVNGGGDSYLYNFSGGYDHNLSSQVGTKDDRITLNAKQNWKLINDKLMVSTGLYLSRAENFSDTAIPNPRPYEALADAQDNALPIVAGLNTRFVESTLGSNLLDWRSFPLNELGKRNTRNLSTDIRVNLGLKYSILKGLDAQLQYQYWTNTTAFRSIETEELYTIRNQINSFTQVLQDQSLSYAFPRGESFTNSNSSSHSHNLRANLNYSLSKGPHQLTTLAGWELRDLSSLSDRMTYYGYDDATGLSSPVDYLTRFPQYHNPGLKLTIPYPADHSGMIDRYLSYFGNLGYTYKDKYLFTASARKDMSNLFGVATNQKAVPLWSMGAGWIISKEGFYGLEWMPFLKMRFSYGYNGNVDKNTTAFTTIRYDNYHDYIPGLRYAYISNPPNRELRWEKIRITNLALDFESKSGGIAGSLEFYAKRGEDLIGETEVPDSNGIYQFRGNFSTTKTRGFDLTLNTINLNKEVKWSTQLLLSGWKDEIVEFNGSRSVTQILGSNSANLIPVVGQPLFGIYSLPWGGLDPANGNPLGYLNGELSDDYTKIISSMTPETLTFHGSARPTVFGSIRNTVDWKGWNLSFNISYRLGYYFRRTSVDYTALSRGDISHSDYSDRWQQPGDEIFTQIPSQPTNLNTQRHDFYSRSAVLVEKGDHIRFQDVRLGYVWDSANSPRLPFRKIEAFVYMNNLGIIWKATDRDLDPDFRTMKPLQSASLGLRIDL</sequence>
<comment type="caution">
    <text evidence="9">The sequence shown here is derived from an EMBL/GenBank/DDBJ whole genome shotgun (WGS) entry which is preliminary data.</text>
</comment>
<name>A0A2W7R710_9BACT</name>
<reference evidence="10 12" key="2">
    <citation type="submission" date="2019-08" db="EMBL/GenBank/DDBJ databases">
        <title>Genome of Algoriphagus ratkowskyi IC026.</title>
        <authorList>
            <person name="Bowman J.P."/>
        </authorList>
    </citation>
    <scope>NUCLEOTIDE SEQUENCE [LARGE SCALE GENOMIC DNA]</scope>
    <source>
        <strain evidence="10 12">IC026</strain>
    </source>
</reference>
<organism evidence="9 11">
    <name type="scientific">Algoriphagus ratkowskyi</name>
    <dbReference type="NCBI Taxonomy" id="57028"/>
    <lineage>
        <taxon>Bacteria</taxon>
        <taxon>Pseudomonadati</taxon>
        <taxon>Bacteroidota</taxon>
        <taxon>Cytophagia</taxon>
        <taxon>Cytophagales</taxon>
        <taxon>Cyclobacteriaceae</taxon>
        <taxon>Algoriphagus</taxon>
    </lineage>
</organism>
<dbReference type="InterPro" id="IPR023997">
    <property type="entry name" value="TonB-dep_OMP_SusC/RagA_CS"/>
</dbReference>
<dbReference type="InterPro" id="IPR008969">
    <property type="entry name" value="CarboxyPept-like_regulatory"/>
</dbReference>
<dbReference type="Gene3D" id="2.40.170.20">
    <property type="entry name" value="TonB-dependent receptor, beta-barrel domain"/>
    <property type="match status" value="1"/>
</dbReference>
<dbReference type="Pfam" id="PF07715">
    <property type="entry name" value="Plug"/>
    <property type="match status" value="1"/>
</dbReference>
<protein>
    <submittedName>
        <fullName evidence="10">SusC/RagA family TonB-linked outer membrane protein</fullName>
    </submittedName>
    <submittedName>
        <fullName evidence="9">TonB-linked SusC/RagA family outer membrane protein</fullName>
    </submittedName>
</protein>
<dbReference type="Proteomes" id="UP000321927">
    <property type="component" value="Unassembled WGS sequence"/>
</dbReference>
<evidence type="ECO:0000256" key="7">
    <source>
        <dbReference type="PROSITE-ProRule" id="PRU01360"/>
    </source>
</evidence>
<dbReference type="NCBIfam" id="TIGR04057">
    <property type="entry name" value="SusC_RagA_signa"/>
    <property type="match status" value="1"/>
</dbReference>
<keyword evidence="2 7" id="KW-0813">Transport</keyword>
<evidence type="ECO:0000256" key="1">
    <source>
        <dbReference type="ARBA" id="ARBA00004571"/>
    </source>
</evidence>
<comment type="subcellular location">
    <subcellularLocation>
        <location evidence="1 7">Cell outer membrane</location>
        <topology evidence="1 7">Multi-pass membrane protein</topology>
    </subcellularLocation>
</comment>
<evidence type="ECO:0000313" key="10">
    <source>
        <dbReference type="EMBL" id="TXD75528.1"/>
    </source>
</evidence>
<feature type="domain" description="TonB-dependent receptor plug" evidence="8">
    <location>
        <begin position="132"/>
        <end position="236"/>
    </location>
</feature>
<evidence type="ECO:0000313" key="9">
    <source>
        <dbReference type="EMBL" id="PZX49959.1"/>
    </source>
</evidence>
<evidence type="ECO:0000256" key="5">
    <source>
        <dbReference type="ARBA" id="ARBA00023136"/>
    </source>
</evidence>
<evidence type="ECO:0000313" key="12">
    <source>
        <dbReference type="Proteomes" id="UP000321927"/>
    </source>
</evidence>
<keyword evidence="5 7" id="KW-0472">Membrane</keyword>
<reference evidence="9 11" key="1">
    <citation type="submission" date="2018-06" db="EMBL/GenBank/DDBJ databases">
        <title>Genomic Encyclopedia of Archaeal and Bacterial Type Strains, Phase II (KMG-II): from individual species to whole genera.</title>
        <authorList>
            <person name="Goeker M."/>
        </authorList>
    </citation>
    <scope>NUCLEOTIDE SEQUENCE [LARGE SCALE GENOMIC DNA]</scope>
    <source>
        <strain evidence="9 11">DSM 22686</strain>
    </source>
</reference>
<evidence type="ECO:0000256" key="4">
    <source>
        <dbReference type="ARBA" id="ARBA00022692"/>
    </source>
</evidence>
<dbReference type="InterPro" id="IPR039426">
    <property type="entry name" value="TonB-dep_rcpt-like"/>
</dbReference>
<comment type="similarity">
    <text evidence="7">Belongs to the TonB-dependent receptor family.</text>
</comment>
<evidence type="ECO:0000256" key="6">
    <source>
        <dbReference type="ARBA" id="ARBA00023237"/>
    </source>
</evidence>
<dbReference type="AlphaFoldDB" id="A0A2W7R710"/>
<dbReference type="InterPro" id="IPR023996">
    <property type="entry name" value="TonB-dep_OMP_SusC/RagA"/>
</dbReference>
<dbReference type="InterPro" id="IPR012910">
    <property type="entry name" value="Plug_dom"/>
</dbReference>
<accession>A0A2W7R710</accession>
<dbReference type="Gene3D" id="2.60.40.1120">
    <property type="entry name" value="Carboxypeptidase-like, regulatory domain"/>
    <property type="match status" value="1"/>
</dbReference>
<keyword evidence="4 7" id="KW-0812">Transmembrane</keyword>
<dbReference type="Gene3D" id="2.170.130.10">
    <property type="entry name" value="TonB-dependent receptor, plug domain"/>
    <property type="match status" value="1"/>
</dbReference>
<keyword evidence="6 7" id="KW-0998">Cell outer membrane</keyword>
<evidence type="ECO:0000313" key="11">
    <source>
        <dbReference type="Proteomes" id="UP000249115"/>
    </source>
</evidence>
<dbReference type="SUPFAM" id="SSF56935">
    <property type="entry name" value="Porins"/>
    <property type="match status" value="1"/>
</dbReference>
<dbReference type="InterPro" id="IPR037066">
    <property type="entry name" value="Plug_dom_sf"/>
</dbReference>
<evidence type="ECO:0000259" key="8">
    <source>
        <dbReference type="Pfam" id="PF07715"/>
    </source>
</evidence>
<gene>
    <name evidence="10" type="ORF">ESW18_20160</name>
    <name evidence="9" type="ORF">LV84_04149</name>
</gene>